<name>A0A5J4LMQ5_9ACTN</name>
<organism evidence="2 3">
    <name type="scientific">Streptomyces angustmyceticus</name>
    <dbReference type="NCBI Taxonomy" id="285578"/>
    <lineage>
        <taxon>Bacteria</taxon>
        <taxon>Bacillati</taxon>
        <taxon>Actinomycetota</taxon>
        <taxon>Actinomycetes</taxon>
        <taxon>Kitasatosporales</taxon>
        <taxon>Streptomycetaceae</taxon>
        <taxon>Streptomyces</taxon>
    </lineage>
</organism>
<dbReference type="GeneID" id="96752959"/>
<keyword evidence="3" id="KW-1185">Reference proteome</keyword>
<accession>A0A5J4LMQ5</accession>
<gene>
    <name evidence="2" type="ORF">San01_43250</name>
</gene>
<proteinExistence type="predicted"/>
<dbReference type="OrthoDB" id="4326862at2"/>
<dbReference type="AlphaFoldDB" id="A0A5J4LMQ5"/>
<evidence type="ECO:0000313" key="2">
    <source>
        <dbReference type="EMBL" id="GES31838.1"/>
    </source>
</evidence>
<evidence type="ECO:0000256" key="1">
    <source>
        <dbReference type="SAM" id="MobiDB-lite"/>
    </source>
</evidence>
<dbReference type="RefSeq" id="WP_152104803.1">
    <property type="nucleotide sequence ID" value="NZ_BLAG01000011.1"/>
</dbReference>
<sequence>MSHRIQIALERALVGIIEFFFPVGKGSRRAAPGTHPSHPTRTSRTSAHTPAAPRSRASAPHPRATSSADAPTLDHPSPLVRPYLLAHEQHARRAELALALDGIDVGPWVIHGHLIGTPGTCRPVLAGVAA</sequence>
<comment type="caution">
    <text evidence="2">The sequence shown here is derived from an EMBL/GenBank/DDBJ whole genome shotgun (WGS) entry which is preliminary data.</text>
</comment>
<protein>
    <submittedName>
        <fullName evidence="2">Uncharacterized protein</fullName>
    </submittedName>
</protein>
<dbReference type="EMBL" id="BLAG01000011">
    <property type="protein sequence ID" value="GES31838.1"/>
    <property type="molecule type" value="Genomic_DNA"/>
</dbReference>
<reference evidence="2 3" key="1">
    <citation type="submission" date="2019-10" db="EMBL/GenBank/DDBJ databases">
        <title>Whole genome shotgun sequence of Streptomyces angustmyceticus NBRC 3934.</title>
        <authorList>
            <person name="Hosoyama A."/>
            <person name="Ichikawa N."/>
            <person name="Kimura A."/>
            <person name="Kitahashi Y."/>
            <person name="Komaki H."/>
            <person name="Uohara A."/>
        </authorList>
    </citation>
    <scope>NUCLEOTIDE SEQUENCE [LARGE SCALE GENOMIC DNA]</scope>
    <source>
        <strain evidence="2 3">NBRC 3934</strain>
    </source>
</reference>
<evidence type="ECO:0000313" key="3">
    <source>
        <dbReference type="Proteomes" id="UP000325598"/>
    </source>
</evidence>
<feature type="region of interest" description="Disordered" evidence="1">
    <location>
        <begin position="26"/>
        <end position="75"/>
    </location>
</feature>
<dbReference type="Proteomes" id="UP000325598">
    <property type="component" value="Unassembled WGS sequence"/>
</dbReference>
<feature type="compositionally biased region" description="Low complexity" evidence="1">
    <location>
        <begin position="46"/>
        <end position="68"/>
    </location>
</feature>